<evidence type="ECO:0000313" key="1">
    <source>
        <dbReference type="EMBL" id="KAL1252012.1"/>
    </source>
</evidence>
<gene>
    <name evidence="1" type="ORF">QQF64_019808</name>
</gene>
<keyword evidence="2" id="KW-1185">Reference proteome</keyword>
<dbReference type="EMBL" id="JAYMGO010000022">
    <property type="protein sequence ID" value="KAL1252012.1"/>
    <property type="molecule type" value="Genomic_DNA"/>
</dbReference>
<name>A0ABR3LK61_9TELE</name>
<reference evidence="1 2" key="1">
    <citation type="submission" date="2023-09" db="EMBL/GenBank/DDBJ databases">
        <authorList>
            <person name="Wang M."/>
        </authorList>
    </citation>
    <scope>NUCLEOTIDE SEQUENCE [LARGE SCALE GENOMIC DNA]</scope>
    <source>
        <strain evidence="1">GT-2023</strain>
        <tissue evidence="1">Liver</tissue>
    </source>
</reference>
<evidence type="ECO:0000313" key="2">
    <source>
        <dbReference type="Proteomes" id="UP001558613"/>
    </source>
</evidence>
<sequence length="73" mass="8390">MLEYERWMWMERPALSGCRGKSAFSPTLIMTEAADEELLMLLDAGLYDLHTRMYAAIFDLENSMRGARDRAAV</sequence>
<organism evidence="1 2">
    <name type="scientific">Cirrhinus molitorella</name>
    <name type="common">mud carp</name>
    <dbReference type="NCBI Taxonomy" id="172907"/>
    <lineage>
        <taxon>Eukaryota</taxon>
        <taxon>Metazoa</taxon>
        <taxon>Chordata</taxon>
        <taxon>Craniata</taxon>
        <taxon>Vertebrata</taxon>
        <taxon>Euteleostomi</taxon>
        <taxon>Actinopterygii</taxon>
        <taxon>Neopterygii</taxon>
        <taxon>Teleostei</taxon>
        <taxon>Ostariophysi</taxon>
        <taxon>Cypriniformes</taxon>
        <taxon>Cyprinidae</taxon>
        <taxon>Labeoninae</taxon>
        <taxon>Labeonini</taxon>
        <taxon>Cirrhinus</taxon>
    </lineage>
</organism>
<protein>
    <submittedName>
        <fullName evidence="1">Uncharacterized protein</fullName>
    </submittedName>
</protein>
<accession>A0ABR3LK61</accession>
<proteinExistence type="predicted"/>
<dbReference type="Proteomes" id="UP001558613">
    <property type="component" value="Unassembled WGS sequence"/>
</dbReference>
<comment type="caution">
    <text evidence="1">The sequence shown here is derived from an EMBL/GenBank/DDBJ whole genome shotgun (WGS) entry which is preliminary data.</text>
</comment>